<dbReference type="EMBL" id="CP099423">
    <property type="protein sequence ID" value="USW54138.1"/>
    <property type="molecule type" value="Genomic_DNA"/>
</dbReference>
<feature type="compositionally biased region" description="Polar residues" evidence="1">
    <location>
        <begin position="1"/>
        <end position="13"/>
    </location>
</feature>
<gene>
    <name evidence="2" type="ORF">Slin15195_G074570</name>
</gene>
<organism evidence="2 3">
    <name type="scientific">Septoria linicola</name>
    <dbReference type="NCBI Taxonomy" id="215465"/>
    <lineage>
        <taxon>Eukaryota</taxon>
        <taxon>Fungi</taxon>
        <taxon>Dikarya</taxon>
        <taxon>Ascomycota</taxon>
        <taxon>Pezizomycotina</taxon>
        <taxon>Dothideomycetes</taxon>
        <taxon>Dothideomycetidae</taxon>
        <taxon>Mycosphaerellales</taxon>
        <taxon>Mycosphaerellaceae</taxon>
        <taxon>Septoria</taxon>
    </lineage>
</organism>
<feature type="region of interest" description="Disordered" evidence="1">
    <location>
        <begin position="29"/>
        <end position="112"/>
    </location>
</feature>
<name>A0A9Q9EM67_9PEZI</name>
<dbReference type="OrthoDB" id="5310629at2759"/>
<dbReference type="Proteomes" id="UP001056384">
    <property type="component" value="Chromosome 6"/>
</dbReference>
<protein>
    <submittedName>
        <fullName evidence="2">Uncharacterized protein</fullName>
    </submittedName>
</protein>
<evidence type="ECO:0000313" key="3">
    <source>
        <dbReference type="Proteomes" id="UP001056384"/>
    </source>
</evidence>
<keyword evidence="3" id="KW-1185">Reference proteome</keyword>
<feature type="region of interest" description="Disordered" evidence="1">
    <location>
        <begin position="1"/>
        <end position="20"/>
    </location>
</feature>
<feature type="compositionally biased region" description="Basic and acidic residues" evidence="1">
    <location>
        <begin position="61"/>
        <end position="76"/>
    </location>
</feature>
<evidence type="ECO:0000313" key="2">
    <source>
        <dbReference type="EMBL" id="USW54138.1"/>
    </source>
</evidence>
<feature type="compositionally biased region" description="Low complexity" evidence="1">
    <location>
        <begin position="48"/>
        <end position="60"/>
    </location>
</feature>
<evidence type="ECO:0000256" key="1">
    <source>
        <dbReference type="SAM" id="MobiDB-lite"/>
    </source>
</evidence>
<accession>A0A9Q9EM67</accession>
<reference evidence="2" key="1">
    <citation type="submission" date="2022-06" db="EMBL/GenBank/DDBJ databases">
        <title>Complete genome sequences of two strains of the flax pathogen Septoria linicola.</title>
        <authorList>
            <person name="Lapalu N."/>
            <person name="Simon A."/>
            <person name="Demenou B."/>
            <person name="Paumier D."/>
            <person name="Guillot M.-P."/>
            <person name="Gout L."/>
            <person name="Valade R."/>
        </authorList>
    </citation>
    <scope>NUCLEOTIDE SEQUENCE</scope>
    <source>
        <strain evidence="2">SE15195</strain>
    </source>
</reference>
<dbReference type="AlphaFoldDB" id="A0A9Q9EM67"/>
<sequence length="112" mass="11560">MASNSETPISPITTRAPGLTVPVPAVNEFPVELDSTPTSPEKVRRSSRAALDEAASSLSAAERERKKKLAETRKADPAVIALIPQTPGAEELEKAGATQDAEPQAGSAAGKA</sequence>
<proteinExistence type="predicted"/>